<feature type="region of interest" description="Disordered" evidence="1">
    <location>
        <begin position="183"/>
        <end position="202"/>
    </location>
</feature>
<feature type="compositionally biased region" description="Basic residues" evidence="1">
    <location>
        <begin position="141"/>
        <end position="151"/>
    </location>
</feature>
<keyword evidence="3" id="KW-1185">Reference proteome</keyword>
<feature type="compositionally biased region" description="Polar residues" evidence="1">
    <location>
        <begin position="27"/>
        <end position="38"/>
    </location>
</feature>
<evidence type="ECO:0000313" key="3">
    <source>
        <dbReference type="Proteomes" id="UP000821866"/>
    </source>
</evidence>
<dbReference type="EMBL" id="JABSTU010000009">
    <property type="protein sequence ID" value="KAH8021692.1"/>
    <property type="molecule type" value="Genomic_DNA"/>
</dbReference>
<dbReference type="Proteomes" id="UP000821866">
    <property type="component" value="Chromosome 7"/>
</dbReference>
<feature type="compositionally biased region" description="Basic and acidic residues" evidence="1">
    <location>
        <begin position="161"/>
        <end position="173"/>
    </location>
</feature>
<reference evidence="2" key="1">
    <citation type="journal article" date="2020" name="Cell">
        <title>Large-Scale Comparative Analyses of Tick Genomes Elucidate Their Genetic Diversity and Vector Capacities.</title>
        <authorList>
            <consortium name="Tick Genome and Microbiome Consortium (TIGMIC)"/>
            <person name="Jia N."/>
            <person name="Wang J."/>
            <person name="Shi W."/>
            <person name="Du L."/>
            <person name="Sun Y."/>
            <person name="Zhan W."/>
            <person name="Jiang J.F."/>
            <person name="Wang Q."/>
            <person name="Zhang B."/>
            <person name="Ji P."/>
            <person name="Bell-Sakyi L."/>
            <person name="Cui X.M."/>
            <person name="Yuan T.T."/>
            <person name="Jiang B.G."/>
            <person name="Yang W.F."/>
            <person name="Lam T.T."/>
            <person name="Chang Q.C."/>
            <person name="Ding S.J."/>
            <person name="Wang X.J."/>
            <person name="Zhu J.G."/>
            <person name="Ruan X.D."/>
            <person name="Zhao L."/>
            <person name="Wei J.T."/>
            <person name="Ye R.Z."/>
            <person name="Que T.C."/>
            <person name="Du C.H."/>
            <person name="Zhou Y.H."/>
            <person name="Cheng J.X."/>
            <person name="Dai P.F."/>
            <person name="Guo W.B."/>
            <person name="Han X.H."/>
            <person name="Huang E.J."/>
            <person name="Li L.F."/>
            <person name="Wei W."/>
            <person name="Gao Y.C."/>
            <person name="Liu J.Z."/>
            <person name="Shao H.Z."/>
            <person name="Wang X."/>
            <person name="Wang C.C."/>
            <person name="Yang T.C."/>
            <person name="Huo Q.B."/>
            <person name="Li W."/>
            <person name="Chen H.Y."/>
            <person name="Chen S.E."/>
            <person name="Zhou L.G."/>
            <person name="Ni X.B."/>
            <person name="Tian J.H."/>
            <person name="Sheng Y."/>
            <person name="Liu T."/>
            <person name="Pan Y.S."/>
            <person name="Xia L.Y."/>
            <person name="Li J."/>
            <person name="Zhao F."/>
            <person name="Cao W.C."/>
        </authorList>
    </citation>
    <scope>NUCLEOTIDE SEQUENCE</scope>
    <source>
        <strain evidence="2">Rmic-2018</strain>
    </source>
</reference>
<protein>
    <submittedName>
        <fullName evidence="2">Uncharacterized protein</fullName>
    </submittedName>
</protein>
<proteinExistence type="predicted"/>
<comment type="caution">
    <text evidence="2">The sequence shown here is derived from an EMBL/GenBank/DDBJ whole genome shotgun (WGS) entry which is preliminary data.</text>
</comment>
<name>A0A9J6DHK2_RHIMP</name>
<sequence>MSGEPRGTPGTRPASGSGPFRDAPRSPQRQLVGSQLLTASEVDRQAARAAARPTAGPCRRLRAEAPAAPSGRFSLRWPFSRYTATSREAAEEEEEKRCVILNAASRENAKAAESAENKRKERNAPRARWAGLIQALKQHRVVKKKKEKKLARNPLAKRERRPGGETGIRERAPPARWFGNVQVAGSSSRRAGPTSPSYSMLGERHRTSVSESCTHKQAGASCAFGADKFASYLLLRFLFPSMIRTAGVITAYTRRTPRTSPKSHPL</sequence>
<evidence type="ECO:0000256" key="1">
    <source>
        <dbReference type="SAM" id="MobiDB-lite"/>
    </source>
</evidence>
<reference evidence="2" key="2">
    <citation type="submission" date="2021-09" db="EMBL/GenBank/DDBJ databases">
        <authorList>
            <person name="Jia N."/>
            <person name="Wang J."/>
            <person name="Shi W."/>
            <person name="Du L."/>
            <person name="Sun Y."/>
            <person name="Zhan W."/>
            <person name="Jiang J."/>
            <person name="Wang Q."/>
            <person name="Zhang B."/>
            <person name="Ji P."/>
            <person name="Sakyi L.B."/>
            <person name="Cui X."/>
            <person name="Yuan T."/>
            <person name="Jiang B."/>
            <person name="Yang W."/>
            <person name="Lam T.T.-Y."/>
            <person name="Chang Q."/>
            <person name="Ding S."/>
            <person name="Wang X."/>
            <person name="Zhu J."/>
            <person name="Ruan X."/>
            <person name="Zhao L."/>
            <person name="Wei J."/>
            <person name="Que T."/>
            <person name="Du C."/>
            <person name="Cheng J."/>
            <person name="Dai P."/>
            <person name="Han X."/>
            <person name="Huang E."/>
            <person name="Gao Y."/>
            <person name="Liu J."/>
            <person name="Shao H."/>
            <person name="Ye R."/>
            <person name="Li L."/>
            <person name="Wei W."/>
            <person name="Wang X."/>
            <person name="Wang C."/>
            <person name="Huo Q."/>
            <person name="Li W."/>
            <person name="Guo W."/>
            <person name="Chen H."/>
            <person name="Chen S."/>
            <person name="Zhou L."/>
            <person name="Zhou L."/>
            <person name="Ni X."/>
            <person name="Tian J."/>
            <person name="Zhou Y."/>
            <person name="Sheng Y."/>
            <person name="Liu T."/>
            <person name="Pan Y."/>
            <person name="Xia L."/>
            <person name="Li J."/>
            <person name="Zhao F."/>
            <person name="Cao W."/>
        </authorList>
    </citation>
    <scope>NUCLEOTIDE SEQUENCE</scope>
    <source>
        <strain evidence="2">Rmic-2018</strain>
        <tissue evidence="2">Larvae</tissue>
    </source>
</reference>
<accession>A0A9J6DHK2</accession>
<organism evidence="2 3">
    <name type="scientific">Rhipicephalus microplus</name>
    <name type="common">Cattle tick</name>
    <name type="synonym">Boophilus microplus</name>
    <dbReference type="NCBI Taxonomy" id="6941"/>
    <lineage>
        <taxon>Eukaryota</taxon>
        <taxon>Metazoa</taxon>
        <taxon>Ecdysozoa</taxon>
        <taxon>Arthropoda</taxon>
        <taxon>Chelicerata</taxon>
        <taxon>Arachnida</taxon>
        <taxon>Acari</taxon>
        <taxon>Parasitiformes</taxon>
        <taxon>Ixodida</taxon>
        <taxon>Ixodoidea</taxon>
        <taxon>Ixodidae</taxon>
        <taxon>Rhipicephalinae</taxon>
        <taxon>Rhipicephalus</taxon>
        <taxon>Boophilus</taxon>
    </lineage>
</organism>
<gene>
    <name evidence="2" type="ORF">HPB51_016088</name>
</gene>
<feature type="compositionally biased region" description="Low complexity" evidence="1">
    <location>
        <begin position="47"/>
        <end position="58"/>
    </location>
</feature>
<feature type="region of interest" description="Disordered" evidence="1">
    <location>
        <begin position="1"/>
        <end position="73"/>
    </location>
</feature>
<feature type="compositionally biased region" description="Polar residues" evidence="1">
    <location>
        <begin position="183"/>
        <end position="198"/>
    </location>
</feature>
<feature type="region of interest" description="Disordered" evidence="1">
    <location>
        <begin position="141"/>
        <end position="173"/>
    </location>
</feature>
<evidence type="ECO:0000313" key="2">
    <source>
        <dbReference type="EMBL" id="KAH8021692.1"/>
    </source>
</evidence>
<dbReference type="AlphaFoldDB" id="A0A9J6DHK2"/>